<name>A0AA41XAF8_9BACI</name>
<reference evidence="1" key="1">
    <citation type="submission" date="2022-07" db="EMBL/GenBank/DDBJ databases">
        <authorList>
            <person name="Li W.-J."/>
            <person name="Deng Q.-Q."/>
        </authorList>
    </citation>
    <scope>NUCLEOTIDE SEQUENCE</scope>
    <source>
        <strain evidence="1">SYSU M60031</strain>
    </source>
</reference>
<protein>
    <submittedName>
        <fullName evidence="1">Uncharacterized protein</fullName>
    </submittedName>
</protein>
<dbReference type="EMBL" id="JANCLT010000007">
    <property type="protein sequence ID" value="MCP8969709.1"/>
    <property type="molecule type" value="Genomic_DNA"/>
</dbReference>
<sequence length="108" mass="12679">MNFINKMQENLRSGAYRGFAGLQFGDVTLSIQASQAHYCTPRKTLEDLTQYSRMEFALIREEEFISVRRILPDFPRLEEIEEFKDTVYAYVPVELIEELCEALVTKYN</sequence>
<evidence type="ECO:0000313" key="1">
    <source>
        <dbReference type="EMBL" id="MCP8969709.1"/>
    </source>
</evidence>
<organism evidence="1 2">
    <name type="scientific">Ectobacillus ponti</name>
    <dbReference type="NCBI Taxonomy" id="2961894"/>
    <lineage>
        <taxon>Bacteria</taxon>
        <taxon>Bacillati</taxon>
        <taxon>Bacillota</taxon>
        <taxon>Bacilli</taxon>
        <taxon>Bacillales</taxon>
        <taxon>Bacillaceae</taxon>
        <taxon>Ectobacillus</taxon>
    </lineage>
</organism>
<dbReference type="AlphaFoldDB" id="A0AA41XAF8"/>
<evidence type="ECO:0000313" key="2">
    <source>
        <dbReference type="Proteomes" id="UP001156102"/>
    </source>
</evidence>
<keyword evidence="2" id="KW-1185">Reference proteome</keyword>
<comment type="caution">
    <text evidence="1">The sequence shown here is derived from an EMBL/GenBank/DDBJ whole genome shotgun (WGS) entry which is preliminary data.</text>
</comment>
<dbReference type="RefSeq" id="WP_254759630.1">
    <property type="nucleotide sequence ID" value="NZ_JANCLT010000007.1"/>
</dbReference>
<gene>
    <name evidence="1" type="ORF">NK662_14350</name>
</gene>
<accession>A0AA41XAF8</accession>
<proteinExistence type="predicted"/>
<dbReference type="Proteomes" id="UP001156102">
    <property type="component" value="Unassembled WGS sequence"/>
</dbReference>